<accession>A0AAF0EQ86</accession>
<dbReference type="InterPro" id="IPR006680">
    <property type="entry name" value="Amidohydro-rel"/>
</dbReference>
<dbReference type="PANTHER" id="PTHR43668:SF5">
    <property type="entry name" value="AMIDOHYDROLASE 3 DOMAIN-CONTAINING PROTEIN"/>
    <property type="match status" value="1"/>
</dbReference>
<feature type="domain" description="Amidohydrolase-related" evidence="1">
    <location>
        <begin position="452"/>
        <end position="503"/>
    </location>
</feature>
<keyword evidence="3" id="KW-1185">Reference proteome</keyword>
<name>A0AAF0EQ86_9BASI</name>
<proteinExistence type="predicted"/>
<reference evidence="2" key="1">
    <citation type="submission" date="2023-03" db="EMBL/GenBank/DDBJ databases">
        <title>Mating type loci evolution in Malassezia.</title>
        <authorList>
            <person name="Coelho M.A."/>
        </authorList>
    </citation>
    <scope>NUCLEOTIDE SEQUENCE</scope>
    <source>
        <strain evidence="2">CBS 11721</strain>
    </source>
</reference>
<dbReference type="Gene3D" id="3.20.20.140">
    <property type="entry name" value="Metal-dependent hydrolases"/>
    <property type="match status" value="2"/>
</dbReference>
<dbReference type="InterPro" id="IPR011059">
    <property type="entry name" value="Metal-dep_hydrolase_composite"/>
</dbReference>
<dbReference type="EMBL" id="CP119878">
    <property type="protein sequence ID" value="WFD34581.1"/>
    <property type="molecule type" value="Genomic_DNA"/>
</dbReference>
<dbReference type="Gene3D" id="2.30.40.10">
    <property type="entry name" value="Urease, subunit C, domain 1"/>
    <property type="match status" value="1"/>
</dbReference>
<evidence type="ECO:0000313" key="2">
    <source>
        <dbReference type="EMBL" id="WFD34581.1"/>
    </source>
</evidence>
<dbReference type="AlphaFoldDB" id="A0AAF0EQ86"/>
<sequence length="957" mass="102260">MGLLETRLELLPAPQRAQPQRLKRLAQVVVLASVAALLFYGSAVVRMLSDAAAAAPASAPAADAGAERLCRMRNARAGAPPNFSSRARNDRYVDSTAPIVIRNATLWTGEKIRHAVDIHIDHGLIVDVTDEGAKRAPSHAEVIHAHGAWVTPGLIDLHAHLGVYPTPTFDATLDLNSFMGPTQPQLRSIDGFNEHDDALRLTAAGGITSALILPGSLNNIGGQAFPIKLGKHRGGPSERVIDPPRALVLPSEGNVGRDSLFDTHSGMERPDESTSFRHIKMACGENARYYKINRLDEAWNFRKSFERARRLVEEQDAFCDSLEKGTAAGPYPTDLEVEVLADAIRGHVKIHTHCYTMTDIDALIRHSNEFRFPIASLHHAHEAYLVPQIIRGAYNGTPVVAMFSANANYKYESYFGSPFAGEILRRHNITPVYKSDHPVTDSRRLLVQAAQAHHYGLPEEDALRAVTSAPAHALGLAHRIGHVSKGHDADIVLWDRHPLQLGATPVQIIIDGVTQLDAVAHVDAQGPTMAPKSADYAAEIDRVASSASEIASSQAHAYPSVVGTLDSVVLKNVSTVYRRVRDRIVEEKYEDGIAIFARGTAVCVGESIRCVHAIPADATNITLNGGTLTPGVIAYSSAATLGLSDVPSERIASDGKLPSPSRADALDPDALGARLVPRAADGLSWGGNDLLRAHASGVSTAVTAPHFAGEFAGVSVQFDTGADHILQPHAIRQSEVALHVALKHGTTPLSAQIQLLRAVLSAAHAALRSDNPRVDSAWLKVARGNIPLVVKAESVAQMAQVIAMQRDFRSVRIVIDTAGPAHLLAPELAASGTGVLVPLRKWFTNWDTHGSLPGAPLSNSTDIGVLRAHGVRVGASIDEPWEATNLVWEATWALMDANATTAADGASVLELLTTNIETLLGLPASPPGDFVAYDGSPFTYGTKVVAAGTPRGIELFP</sequence>
<dbReference type="GO" id="GO:0004038">
    <property type="term" value="F:allantoinase activity"/>
    <property type="evidence" value="ECO:0007669"/>
    <property type="project" value="TreeGrafter"/>
</dbReference>
<protein>
    <recommendedName>
        <fullName evidence="1">Amidohydrolase-related domain-containing protein</fullName>
    </recommendedName>
</protein>
<dbReference type="SUPFAM" id="SSF51556">
    <property type="entry name" value="Metallo-dependent hydrolases"/>
    <property type="match status" value="1"/>
</dbReference>
<dbReference type="SUPFAM" id="SSF51338">
    <property type="entry name" value="Composite domain of metallo-dependent hydrolases"/>
    <property type="match status" value="1"/>
</dbReference>
<dbReference type="InterPro" id="IPR032466">
    <property type="entry name" value="Metal_Hydrolase"/>
</dbReference>
<evidence type="ECO:0000313" key="3">
    <source>
        <dbReference type="Proteomes" id="UP001219933"/>
    </source>
</evidence>
<dbReference type="PANTHER" id="PTHR43668">
    <property type="entry name" value="ALLANTOINASE"/>
    <property type="match status" value="1"/>
</dbReference>
<dbReference type="InterPro" id="IPR050138">
    <property type="entry name" value="DHOase/Allantoinase_Hydrolase"/>
</dbReference>
<gene>
    <name evidence="2" type="ORF">MCUN1_001422</name>
</gene>
<dbReference type="GO" id="GO:0006145">
    <property type="term" value="P:purine nucleobase catabolic process"/>
    <property type="evidence" value="ECO:0007669"/>
    <property type="project" value="TreeGrafter"/>
</dbReference>
<dbReference type="Proteomes" id="UP001219933">
    <property type="component" value="Chromosome 2"/>
</dbReference>
<dbReference type="Pfam" id="PF01979">
    <property type="entry name" value="Amidohydro_1"/>
    <property type="match status" value="1"/>
</dbReference>
<evidence type="ECO:0000259" key="1">
    <source>
        <dbReference type="Pfam" id="PF01979"/>
    </source>
</evidence>
<dbReference type="GO" id="GO:0005737">
    <property type="term" value="C:cytoplasm"/>
    <property type="evidence" value="ECO:0007669"/>
    <property type="project" value="TreeGrafter"/>
</dbReference>
<organism evidence="2 3">
    <name type="scientific">Malassezia cuniculi</name>
    <dbReference type="NCBI Taxonomy" id="948313"/>
    <lineage>
        <taxon>Eukaryota</taxon>
        <taxon>Fungi</taxon>
        <taxon>Dikarya</taxon>
        <taxon>Basidiomycota</taxon>
        <taxon>Ustilaginomycotina</taxon>
        <taxon>Malasseziomycetes</taxon>
        <taxon>Malasseziales</taxon>
        <taxon>Malasseziaceae</taxon>
        <taxon>Malassezia</taxon>
    </lineage>
</organism>